<dbReference type="STRING" id="339866.GCA_001418255_01852"/>
<dbReference type="NCBIfam" id="TIGR02037">
    <property type="entry name" value="degP_htrA_DO"/>
    <property type="match status" value="1"/>
</dbReference>
<keyword evidence="20" id="KW-1185">Reference proteome</keyword>
<feature type="chain" id="PRO_5038608765" description="Probable periplasmic serine endoprotease DegP-like" evidence="17">
    <location>
        <begin position="26"/>
        <end position="491"/>
    </location>
</feature>
<keyword evidence="9" id="KW-0574">Periplasm</keyword>
<evidence type="ECO:0000256" key="6">
    <source>
        <dbReference type="ARBA" id="ARBA00022670"/>
    </source>
</evidence>
<comment type="similarity">
    <text evidence="3">Belongs to the peptidase S1C family.</text>
</comment>
<dbReference type="Gene3D" id="2.40.10.120">
    <property type="match status" value="1"/>
</dbReference>
<name>A0A0K6I3J8_9BURK</name>
<feature type="domain" description="PDZ" evidence="18">
    <location>
        <begin position="284"/>
        <end position="341"/>
    </location>
</feature>
<keyword evidence="12" id="KW-0346">Stress response</keyword>
<dbReference type="Proteomes" id="UP000183649">
    <property type="component" value="Unassembled WGS sequence"/>
</dbReference>
<keyword evidence="6 19" id="KW-0645">Protease</keyword>
<evidence type="ECO:0000256" key="12">
    <source>
        <dbReference type="ARBA" id="ARBA00023016"/>
    </source>
</evidence>
<sequence length="491" mass="51490">MKKIIKACLGAGLLVMAGVTAPVQAAGTVPQAGQQACVACGLPDFTGLVEKAGPSVVNIRTFKKVPVGSGDQMDEQTRELLRRFFGVPIPSPDNPKGGKNGPKDDEEERPTGVGSGFIISPDGYIMTNAHVVDGADEIMVTLTDKREFTAKLVGADKRTDVALVKIDAKAPLPAVRIGDSSKVKVGEWVVAIGSPFGLENTVTAGIVSAKGRDTGDYTPFIQTDVAVNPGNSGGPLIDMRGNVIGINSQIYSRTGGFMGISFAIPIDEAMRVVEQLKKQGYVVRGKIGVQIDSVSRELAESLGLGQVRGALVRVVEKGGAADKAGVQVGDIVTSFNGKPVERANDLPRLVGETKPGTTVPMQVLRMGKTQTLNVKVGEWVMDKKPGAKQEEEPKPETVSKANALGVKVIDLNDAQKRQLGVSGGVLVEAVRESAQRDGLRVGDVVLAVGNTAVNSAAHFNAISAQLPAGKQVAVLVRRGDAGLYILLRPQN</sequence>
<reference evidence="20" key="1">
    <citation type="submission" date="2015-08" db="EMBL/GenBank/DDBJ databases">
        <authorList>
            <person name="Varghese N."/>
        </authorList>
    </citation>
    <scope>NUCLEOTIDE SEQUENCE [LARGE SCALE GENOMIC DNA]</scope>
    <source>
        <strain evidence="20">DSM 18181</strain>
    </source>
</reference>
<feature type="binding site" evidence="15">
    <location>
        <position position="160"/>
    </location>
    <ligand>
        <name>substrate</name>
    </ligand>
</feature>
<keyword evidence="10" id="KW-0378">Hydrolase</keyword>
<dbReference type="Gene3D" id="2.30.42.10">
    <property type="match status" value="1"/>
</dbReference>
<proteinExistence type="inferred from homology"/>
<evidence type="ECO:0000256" key="11">
    <source>
        <dbReference type="ARBA" id="ARBA00022825"/>
    </source>
</evidence>
<evidence type="ECO:0000256" key="10">
    <source>
        <dbReference type="ARBA" id="ARBA00022801"/>
    </source>
</evidence>
<dbReference type="InterPro" id="IPR011782">
    <property type="entry name" value="Pept_S1C_Do"/>
</dbReference>
<evidence type="ECO:0000256" key="15">
    <source>
        <dbReference type="PIRSR" id="PIRSR611782-2"/>
    </source>
</evidence>
<comment type="subcellular location">
    <subcellularLocation>
        <location evidence="2">Periplasm</location>
    </subcellularLocation>
</comment>
<dbReference type="AlphaFoldDB" id="A0A0K6I3J8"/>
<dbReference type="PRINTS" id="PR00834">
    <property type="entry name" value="PROTEASES2C"/>
</dbReference>
<dbReference type="OrthoDB" id="8520726at2"/>
<protein>
    <recommendedName>
        <fullName evidence="5">Probable periplasmic serine endoprotease DegP-like</fullName>
        <ecNumber evidence="4">3.4.21.107</ecNumber>
    </recommendedName>
    <alternativeName>
        <fullName evidence="13">Protease Do</fullName>
    </alternativeName>
</protein>
<dbReference type="PANTHER" id="PTHR22939">
    <property type="entry name" value="SERINE PROTEASE FAMILY S1C HTRA-RELATED"/>
    <property type="match status" value="1"/>
</dbReference>
<dbReference type="GO" id="GO:0042597">
    <property type="term" value="C:periplasmic space"/>
    <property type="evidence" value="ECO:0007669"/>
    <property type="project" value="UniProtKB-SubCell"/>
</dbReference>
<comment type="catalytic activity">
    <reaction evidence="1">
        <text>Acts on substrates that are at least partially unfolded. The cleavage site P1 residue is normally between a pair of hydrophobic residues, such as Val-|-Val.</text>
        <dbReference type="EC" id="3.4.21.107"/>
    </reaction>
</comment>
<evidence type="ECO:0000256" key="1">
    <source>
        <dbReference type="ARBA" id="ARBA00001772"/>
    </source>
</evidence>
<feature type="domain" description="PDZ" evidence="18">
    <location>
        <begin position="399"/>
        <end position="480"/>
    </location>
</feature>
<dbReference type="GO" id="GO:0004252">
    <property type="term" value="F:serine-type endopeptidase activity"/>
    <property type="evidence" value="ECO:0007669"/>
    <property type="project" value="InterPro"/>
</dbReference>
<dbReference type="SMART" id="SM00228">
    <property type="entry name" value="PDZ"/>
    <property type="match status" value="2"/>
</dbReference>
<feature type="region of interest" description="Disordered" evidence="16">
    <location>
        <begin position="86"/>
        <end position="116"/>
    </location>
</feature>
<dbReference type="SUPFAM" id="SSF50156">
    <property type="entry name" value="PDZ domain-like"/>
    <property type="match status" value="2"/>
</dbReference>
<dbReference type="Pfam" id="PF13365">
    <property type="entry name" value="Trypsin_2"/>
    <property type="match status" value="1"/>
</dbReference>
<dbReference type="PANTHER" id="PTHR22939:SF130">
    <property type="entry name" value="PERIPLASMIC SERINE ENDOPROTEASE DEGP-LIKE-RELATED"/>
    <property type="match status" value="1"/>
</dbReference>
<dbReference type="CDD" id="cd10839">
    <property type="entry name" value="cpPDZ1_DegP-like"/>
    <property type="match status" value="1"/>
</dbReference>
<keyword evidence="11" id="KW-0720">Serine protease</keyword>
<evidence type="ECO:0000256" key="2">
    <source>
        <dbReference type="ARBA" id="ARBA00004418"/>
    </source>
</evidence>
<accession>A0A0K6I3J8</accession>
<dbReference type="EC" id="3.4.21.107" evidence="4"/>
<evidence type="ECO:0000256" key="4">
    <source>
        <dbReference type="ARBA" id="ARBA00013035"/>
    </source>
</evidence>
<evidence type="ECO:0000256" key="13">
    <source>
        <dbReference type="ARBA" id="ARBA00032850"/>
    </source>
</evidence>
<keyword evidence="7 17" id="KW-0732">Signal</keyword>
<evidence type="ECO:0000256" key="7">
    <source>
        <dbReference type="ARBA" id="ARBA00022729"/>
    </source>
</evidence>
<evidence type="ECO:0000256" key="14">
    <source>
        <dbReference type="PIRSR" id="PIRSR611782-1"/>
    </source>
</evidence>
<feature type="binding site" evidence="15">
    <location>
        <position position="130"/>
    </location>
    <ligand>
        <name>substrate</name>
    </ligand>
</feature>
<dbReference type="InterPro" id="IPR001940">
    <property type="entry name" value="Peptidase_S1C"/>
</dbReference>
<organism evidence="19 20">
    <name type="scientific">Thiomonas bhubaneswarensis</name>
    <dbReference type="NCBI Taxonomy" id="339866"/>
    <lineage>
        <taxon>Bacteria</taxon>
        <taxon>Pseudomonadati</taxon>
        <taxon>Pseudomonadota</taxon>
        <taxon>Betaproteobacteria</taxon>
        <taxon>Burkholderiales</taxon>
        <taxon>Thiomonas</taxon>
    </lineage>
</organism>
<evidence type="ECO:0000256" key="16">
    <source>
        <dbReference type="SAM" id="MobiDB-lite"/>
    </source>
</evidence>
<dbReference type="EMBL" id="CYHF01000006">
    <property type="protein sequence ID" value="CUA97710.1"/>
    <property type="molecule type" value="Genomic_DNA"/>
</dbReference>
<keyword evidence="8" id="KW-0677">Repeat</keyword>
<dbReference type="InterPro" id="IPR001478">
    <property type="entry name" value="PDZ"/>
</dbReference>
<dbReference type="Gene3D" id="2.30.42.60">
    <property type="match status" value="1"/>
</dbReference>
<evidence type="ECO:0000256" key="5">
    <source>
        <dbReference type="ARBA" id="ARBA00013958"/>
    </source>
</evidence>
<evidence type="ECO:0000256" key="8">
    <source>
        <dbReference type="ARBA" id="ARBA00022737"/>
    </source>
</evidence>
<dbReference type="PROSITE" id="PS50106">
    <property type="entry name" value="PDZ"/>
    <property type="match status" value="2"/>
</dbReference>
<gene>
    <name evidence="19" type="ORF">Ga0061069_10659</name>
</gene>
<feature type="binding site" evidence="15">
    <location>
        <begin position="230"/>
        <end position="232"/>
    </location>
    <ligand>
        <name>substrate</name>
    </ligand>
</feature>
<evidence type="ECO:0000256" key="9">
    <source>
        <dbReference type="ARBA" id="ARBA00022764"/>
    </source>
</evidence>
<evidence type="ECO:0000259" key="18">
    <source>
        <dbReference type="PROSITE" id="PS50106"/>
    </source>
</evidence>
<evidence type="ECO:0000256" key="17">
    <source>
        <dbReference type="SAM" id="SignalP"/>
    </source>
</evidence>
<evidence type="ECO:0000313" key="19">
    <source>
        <dbReference type="EMBL" id="CUA97710.1"/>
    </source>
</evidence>
<dbReference type="GO" id="GO:0006508">
    <property type="term" value="P:proteolysis"/>
    <property type="evidence" value="ECO:0007669"/>
    <property type="project" value="UniProtKB-KW"/>
</dbReference>
<feature type="active site" description="Charge relay system" evidence="14">
    <location>
        <position position="160"/>
    </location>
</feature>
<feature type="active site" description="Charge relay system" evidence="14">
    <location>
        <position position="232"/>
    </location>
</feature>
<dbReference type="InterPro" id="IPR009003">
    <property type="entry name" value="Peptidase_S1_PA"/>
</dbReference>
<feature type="signal peptide" evidence="17">
    <location>
        <begin position="1"/>
        <end position="25"/>
    </location>
</feature>
<dbReference type="InterPro" id="IPR036034">
    <property type="entry name" value="PDZ_sf"/>
</dbReference>
<evidence type="ECO:0000256" key="3">
    <source>
        <dbReference type="ARBA" id="ARBA00010541"/>
    </source>
</evidence>
<feature type="active site" description="Charge relay system" evidence="14">
    <location>
        <position position="130"/>
    </location>
</feature>
<dbReference type="Pfam" id="PF13180">
    <property type="entry name" value="PDZ_2"/>
    <property type="match status" value="2"/>
</dbReference>
<dbReference type="SUPFAM" id="SSF50494">
    <property type="entry name" value="Trypsin-like serine proteases"/>
    <property type="match status" value="1"/>
</dbReference>
<dbReference type="FunFam" id="2.40.10.120:FF:000007">
    <property type="entry name" value="Periplasmic serine endoprotease DegP-like"/>
    <property type="match status" value="1"/>
</dbReference>
<evidence type="ECO:0000313" key="20">
    <source>
        <dbReference type="Proteomes" id="UP000183649"/>
    </source>
</evidence>